<reference evidence="2" key="1">
    <citation type="journal article" date="2020" name="mSystems">
        <title>Genome- and Community-Level Interaction Insights into Carbon Utilization and Element Cycling Functions of Hydrothermarchaeota in Hydrothermal Sediment.</title>
        <authorList>
            <person name="Zhou Z."/>
            <person name="Liu Y."/>
            <person name="Xu W."/>
            <person name="Pan J."/>
            <person name="Luo Z.H."/>
            <person name="Li M."/>
        </authorList>
    </citation>
    <scope>NUCLEOTIDE SEQUENCE [LARGE SCALE GENOMIC DNA]</scope>
    <source>
        <strain evidence="2">HyVt-501</strain>
    </source>
</reference>
<dbReference type="GO" id="GO:0004852">
    <property type="term" value="F:uroporphyrinogen-III synthase activity"/>
    <property type="evidence" value="ECO:0007669"/>
    <property type="project" value="InterPro"/>
</dbReference>
<evidence type="ECO:0000259" key="1">
    <source>
        <dbReference type="Pfam" id="PF02602"/>
    </source>
</evidence>
<comment type="caution">
    <text evidence="2">The sequence shown here is derived from an EMBL/GenBank/DDBJ whole genome shotgun (WGS) entry which is preliminary data.</text>
</comment>
<dbReference type="InterPro" id="IPR036108">
    <property type="entry name" value="4pyrrol_syn_uPrphyn_synt_sf"/>
</dbReference>
<dbReference type="CDD" id="cd06578">
    <property type="entry name" value="HemD"/>
    <property type="match status" value="1"/>
</dbReference>
<dbReference type="EMBL" id="DRNB01000210">
    <property type="protein sequence ID" value="HHJ64432.1"/>
    <property type="molecule type" value="Genomic_DNA"/>
</dbReference>
<dbReference type="InterPro" id="IPR003754">
    <property type="entry name" value="4pyrrol_synth_uPrphyn_synth"/>
</dbReference>
<proteinExistence type="predicted"/>
<evidence type="ECO:0000313" key="2">
    <source>
        <dbReference type="EMBL" id="HHJ64432.1"/>
    </source>
</evidence>
<accession>A0A7C5L317</accession>
<feature type="domain" description="Tetrapyrrole biosynthesis uroporphyrinogen III synthase" evidence="1">
    <location>
        <begin position="23"/>
        <end position="112"/>
    </location>
</feature>
<organism evidence="2">
    <name type="scientific">Aquifex aeolicus</name>
    <dbReference type="NCBI Taxonomy" id="63363"/>
    <lineage>
        <taxon>Bacteria</taxon>
        <taxon>Pseudomonadati</taxon>
        <taxon>Aquificota</taxon>
        <taxon>Aquificia</taxon>
        <taxon>Aquificales</taxon>
        <taxon>Aquificaceae</taxon>
        <taxon>Aquifex</taxon>
    </lineage>
</organism>
<gene>
    <name evidence="2" type="ORF">ENJ61_05935</name>
</gene>
<dbReference type="AlphaFoldDB" id="A0A7C5L317"/>
<dbReference type="Gene3D" id="3.40.50.10090">
    <property type="match status" value="1"/>
</dbReference>
<dbReference type="SUPFAM" id="SSF69618">
    <property type="entry name" value="HemD-like"/>
    <property type="match status" value="1"/>
</dbReference>
<protein>
    <submittedName>
        <fullName evidence="2">Uroporphyrinogen-III synthase</fullName>
    </submittedName>
</protein>
<dbReference type="Pfam" id="PF02602">
    <property type="entry name" value="HEM4"/>
    <property type="match status" value="1"/>
</dbReference>
<dbReference type="Proteomes" id="UP000885792">
    <property type="component" value="Unassembled WGS sequence"/>
</dbReference>
<feature type="non-terminal residue" evidence="2">
    <location>
        <position position="112"/>
    </location>
</feature>
<name>A0A7C5L317_AQUAO</name>
<dbReference type="GO" id="GO:0033014">
    <property type="term" value="P:tetrapyrrole biosynthetic process"/>
    <property type="evidence" value="ECO:0007669"/>
    <property type="project" value="InterPro"/>
</dbReference>
<sequence length="112" mass="12655">MGGRCARRVILTRSREDIEKDRRLFENLGFEVVPLPLIETVPLSFQLPEGNFAFVIFQSAKAVRYFLRGAEMPSAAKIVAVGKKTEKALKERGYRADIIPEEYRAEGIVKAL</sequence>